<gene>
    <name evidence="1" type="ORF">BU14_0407s0004</name>
</gene>
<sequence>MTRGRGRRTSADRGRRAHFASGVGKGLRAASRLVPAGCGCGVGRCASCHATVLEPTTAVPLRPRPLWKRRTARYGLRALGRPHLIYV</sequence>
<organism evidence="1 2">
    <name type="scientific">Porphyra umbilicalis</name>
    <name type="common">Purple laver</name>
    <name type="synonym">Red alga</name>
    <dbReference type="NCBI Taxonomy" id="2786"/>
    <lineage>
        <taxon>Eukaryota</taxon>
        <taxon>Rhodophyta</taxon>
        <taxon>Bangiophyceae</taxon>
        <taxon>Bangiales</taxon>
        <taxon>Bangiaceae</taxon>
        <taxon>Porphyra</taxon>
    </lineage>
</organism>
<accession>A0A1X6NW41</accession>
<evidence type="ECO:0000313" key="2">
    <source>
        <dbReference type="Proteomes" id="UP000218209"/>
    </source>
</evidence>
<keyword evidence="2" id="KW-1185">Reference proteome</keyword>
<name>A0A1X6NW41_PORUM</name>
<dbReference type="Proteomes" id="UP000218209">
    <property type="component" value="Unassembled WGS sequence"/>
</dbReference>
<proteinExistence type="predicted"/>
<dbReference type="AlphaFoldDB" id="A0A1X6NW41"/>
<evidence type="ECO:0000313" key="1">
    <source>
        <dbReference type="EMBL" id="OSX72740.1"/>
    </source>
</evidence>
<dbReference type="EMBL" id="KV919040">
    <property type="protein sequence ID" value="OSX72740.1"/>
    <property type="molecule type" value="Genomic_DNA"/>
</dbReference>
<protein>
    <submittedName>
        <fullName evidence="1">Uncharacterized protein</fullName>
    </submittedName>
</protein>
<reference evidence="1 2" key="1">
    <citation type="submission" date="2017-03" db="EMBL/GenBank/DDBJ databases">
        <title>WGS assembly of Porphyra umbilicalis.</title>
        <authorList>
            <person name="Brawley S.H."/>
            <person name="Blouin N.A."/>
            <person name="Ficko-Blean E."/>
            <person name="Wheeler G.L."/>
            <person name="Lohr M."/>
            <person name="Goodson H.V."/>
            <person name="Jenkins J.W."/>
            <person name="Blaby-Haas C.E."/>
            <person name="Helliwell K.E."/>
            <person name="Chan C."/>
            <person name="Marriage T."/>
            <person name="Bhattacharya D."/>
            <person name="Klein A.S."/>
            <person name="Badis Y."/>
            <person name="Brodie J."/>
            <person name="Cao Y."/>
            <person name="Collen J."/>
            <person name="Dittami S.M."/>
            <person name="Gachon C.M."/>
            <person name="Green B.R."/>
            <person name="Karpowicz S."/>
            <person name="Kim J.W."/>
            <person name="Kudahl U."/>
            <person name="Lin S."/>
            <person name="Michel G."/>
            <person name="Mittag M."/>
            <person name="Olson B.J."/>
            <person name="Pangilinan J."/>
            <person name="Peng Y."/>
            <person name="Qiu H."/>
            <person name="Shu S."/>
            <person name="Singer J.T."/>
            <person name="Smith A.G."/>
            <person name="Sprecher B.N."/>
            <person name="Wagner V."/>
            <person name="Wang W."/>
            <person name="Wang Z.-Y."/>
            <person name="Yan J."/>
            <person name="Yarish C."/>
            <person name="Zoeuner-Riek S."/>
            <person name="Zhuang Y."/>
            <person name="Zou Y."/>
            <person name="Lindquist E.A."/>
            <person name="Grimwood J."/>
            <person name="Barry K."/>
            <person name="Rokhsar D.S."/>
            <person name="Schmutz J."/>
            <person name="Stiller J.W."/>
            <person name="Grossman A.R."/>
            <person name="Prochnik S.E."/>
        </authorList>
    </citation>
    <scope>NUCLEOTIDE SEQUENCE [LARGE SCALE GENOMIC DNA]</scope>
    <source>
        <strain evidence="1">4086291</strain>
    </source>
</reference>